<evidence type="ECO:0000313" key="5">
    <source>
        <dbReference type="Proteomes" id="UP000538292"/>
    </source>
</evidence>
<keyword evidence="5" id="KW-1185">Reference proteome</keyword>
<dbReference type="InterPro" id="IPR036676">
    <property type="entry name" value="PurM-like_C_sf"/>
</dbReference>
<dbReference type="PANTHER" id="PTHR30303">
    <property type="entry name" value="HYDROGENASE ISOENZYMES FORMATION PROTEIN HYPE"/>
    <property type="match status" value="1"/>
</dbReference>
<dbReference type="NCBIfam" id="TIGR02124">
    <property type="entry name" value="hypE"/>
    <property type="match status" value="1"/>
</dbReference>
<sequence length="335" mass="35918">MKNQRISLAHGDGGELAHNLIQDVFVQAFGHNDQARFDSAIIDAPSARLAVTTDSFVVKPIFFPGGNIGKIAIAGTVNDLAVSGAVPMYLTAAFIIEEGFKINDLKEIVRTMASEAEKANVRVIAGDTKVVERGSIDGLYINTTGVGFVDPDRTVNPEHIETGDSIIISGTIGDHGVAILGARGELGIKSDVNSDCAALNGLIDSILKNVDGVRIMRDPTRGGLATTLVEIAEDFQVTMEIVEEQIPIQKQVQGACDILGYDPLYLANEGKVIIIVKKENEAKVLELLKQHELGRDARVIGHITGKGKGHLHLKTGLGSTRRLNRLSGMMLPRIC</sequence>
<dbReference type="InterPro" id="IPR036921">
    <property type="entry name" value="PurM-like_N_sf"/>
</dbReference>
<dbReference type="PIRSF" id="PIRSF005644">
    <property type="entry name" value="Hdrgns_mtr_HypE"/>
    <property type="match status" value="1"/>
</dbReference>
<protein>
    <submittedName>
        <fullName evidence="4">Hydrogenase expression/formation protein HypE</fullName>
    </submittedName>
</protein>
<comment type="caution">
    <text evidence="4">The sequence shown here is derived from an EMBL/GenBank/DDBJ whole genome shotgun (WGS) entry which is preliminary data.</text>
</comment>
<dbReference type="GO" id="GO:0051604">
    <property type="term" value="P:protein maturation"/>
    <property type="evidence" value="ECO:0007669"/>
    <property type="project" value="TreeGrafter"/>
</dbReference>
<dbReference type="AlphaFoldDB" id="A0A7W2ARQ5"/>
<dbReference type="Proteomes" id="UP000538292">
    <property type="component" value="Unassembled WGS sequence"/>
</dbReference>
<dbReference type="SUPFAM" id="SSF56042">
    <property type="entry name" value="PurM C-terminal domain-like"/>
    <property type="match status" value="1"/>
</dbReference>
<dbReference type="RefSeq" id="WP_181738709.1">
    <property type="nucleotide sequence ID" value="NZ_JACEOL010000018.1"/>
</dbReference>
<dbReference type="CDD" id="cd02197">
    <property type="entry name" value="HypE"/>
    <property type="match status" value="1"/>
</dbReference>
<dbReference type="Pfam" id="PF02769">
    <property type="entry name" value="AIRS_C"/>
    <property type="match status" value="1"/>
</dbReference>
<organism evidence="4 5">
    <name type="scientific">Thermoactinomyces mirandus</name>
    <dbReference type="NCBI Taxonomy" id="2756294"/>
    <lineage>
        <taxon>Bacteria</taxon>
        <taxon>Bacillati</taxon>
        <taxon>Bacillota</taxon>
        <taxon>Bacilli</taxon>
        <taxon>Bacillales</taxon>
        <taxon>Thermoactinomycetaceae</taxon>
        <taxon>Thermoactinomyces</taxon>
    </lineage>
</organism>
<proteinExistence type="inferred from homology"/>
<dbReference type="PANTHER" id="PTHR30303:SF0">
    <property type="entry name" value="CARBAMOYL DEHYDRATASE HYPE"/>
    <property type="match status" value="1"/>
</dbReference>
<name>A0A7W2ARQ5_9BACL</name>
<dbReference type="InterPro" id="IPR011854">
    <property type="entry name" value="HypE"/>
</dbReference>
<feature type="domain" description="PurM-like C-terminal" evidence="3">
    <location>
        <begin position="162"/>
        <end position="313"/>
    </location>
</feature>
<reference evidence="4 5" key="1">
    <citation type="submission" date="2020-07" db="EMBL/GenBank/DDBJ databases">
        <title>Thermoactinomyces phylogeny.</title>
        <authorList>
            <person name="Dunlap C."/>
        </authorList>
    </citation>
    <scope>NUCLEOTIDE SEQUENCE [LARGE SCALE GENOMIC DNA]</scope>
    <source>
        <strain evidence="4 5">AMNI-1</strain>
    </source>
</reference>
<accession>A0A7W2ARQ5</accession>
<dbReference type="Gene3D" id="3.90.650.10">
    <property type="entry name" value="PurM-like C-terminal domain"/>
    <property type="match status" value="1"/>
</dbReference>
<gene>
    <name evidence="4" type="primary">hypE</name>
    <name evidence="4" type="ORF">H2C83_05685</name>
</gene>
<dbReference type="InterPro" id="IPR016188">
    <property type="entry name" value="PurM-like_N"/>
</dbReference>
<evidence type="ECO:0000256" key="1">
    <source>
        <dbReference type="ARBA" id="ARBA00006243"/>
    </source>
</evidence>
<dbReference type="Gene3D" id="3.30.1330.10">
    <property type="entry name" value="PurM-like, N-terminal domain"/>
    <property type="match status" value="1"/>
</dbReference>
<evidence type="ECO:0000259" key="3">
    <source>
        <dbReference type="Pfam" id="PF02769"/>
    </source>
</evidence>
<dbReference type="InterPro" id="IPR010918">
    <property type="entry name" value="PurM-like_C_dom"/>
</dbReference>
<evidence type="ECO:0000259" key="2">
    <source>
        <dbReference type="Pfam" id="PF00586"/>
    </source>
</evidence>
<dbReference type="SUPFAM" id="SSF55326">
    <property type="entry name" value="PurM N-terminal domain-like"/>
    <property type="match status" value="1"/>
</dbReference>
<evidence type="ECO:0000313" key="4">
    <source>
        <dbReference type="EMBL" id="MBA4601820.1"/>
    </source>
</evidence>
<feature type="domain" description="PurM-like N-terminal" evidence="2">
    <location>
        <begin position="38"/>
        <end position="149"/>
    </location>
</feature>
<dbReference type="EMBL" id="JACEOL010000018">
    <property type="protein sequence ID" value="MBA4601820.1"/>
    <property type="molecule type" value="Genomic_DNA"/>
</dbReference>
<comment type="similarity">
    <text evidence="1">Belongs to the HypE family.</text>
</comment>
<dbReference type="Pfam" id="PF00586">
    <property type="entry name" value="AIRS"/>
    <property type="match status" value="1"/>
</dbReference>